<evidence type="ECO:0000313" key="2">
    <source>
        <dbReference type="EnsemblMetazoa" id="XP_030833065"/>
    </source>
</evidence>
<dbReference type="OrthoDB" id="10096806at2759"/>
<evidence type="ECO:0000256" key="1">
    <source>
        <dbReference type="SAM" id="Phobius"/>
    </source>
</evidence>
<feature type="transmembrane region" description="Helical" evidence="1">
    <location>
        <begin position="48"/>
        <end position="68"/>
    </location>
</feature>
<protein>
    <submittedName>
        <fullName evidence="2">Uncharacterized protein</fullName>
    </submittedName>
</protein>
<sequence length="130" mass="13952">MGVLGIAMSTAACQVLGFAWYGPLFGSVWVRNCGRRKEDIDRYGNSRWIMLVPALSKIGSSIIIGHVLKDHLGVTTVPDACKNGFALSVIIALYSACHSPFIGEGLPTYLVNAGYDAVCTVLTAVLVTRY</sequence>
<evidence type="ECO:0000313" key="3">
    <source>
        <dbReference type="Proteomes" id="UP000007110"/>
    </source>
</evidence>
<reference evidence="3" key="1">
    <citation type="submission" date="2015-02" db="EMBL/GenBank/DDBJ databases">
        <title>Genome sequencing for Strongylocentrotus purpuratus.</title>
        <authorList>
            <person name="Murali S."/>
            <person name="Liu Y."/>
            <person name="Vee V."/>
            <person name="English A."/>
            <person name="Wang M."/>
            <person name="Skinner E."/>
            <person name="Han Y."/>
            <person name="Muzny D.M."/>
            <person name="Worley K.C."/>
            <person name="Gibbs R.A."/>
        </authorList>
    </citation>
    <scope>NUCLEOTIDE SEQUENCE</scope>
</reference>
<organism evidence="2 3">
    <name type="scientific">Strongylocentrotus purpuratus</name>
    <name type="common">Purple sea urchin</name>
    <dbReference type="NCBI Taxonomy" id="7668"/>
    <lineage>
        <taxon>Eukaryota</taxon>
        <taxon>Metazoa</taxon>
        <taxon>Echinodermata</taxon>
        <taxon>Eleutherozoa</taxon>
        <taxon>Echinozoa</taxon>
        <taxon>Echinoidea</taxon>
        <taxon>Euechinoidea</taxon>
        <taxon>Echinacea</taxon>
        <taxon>Camarodonta</taxon>
        <taxon>Echinidea</taxon>
        <taxon>Strongylocentrotidae</taxon>
        <taxon>Strongylocentrotus</taxon>
    </lineage>
</organism>
<feature type="transmembrane region" description="Helical" evidence="1">
    <location>
        <begin position="109"/>
        <end position="128"/>
    </location>
</feature>
<proteinExistence type="predicted"/>
<dbReference type="GeneID" id="115918054"/>
<dbReference type="AlphaFoldDB" id="A0A7M7N994"/>
<keyword evidence="1" id="KW-0472">Membrane</keyword>
<keyword evidence="3" id="KW-1185">Reference proteome</keyword>
<accession>A0A7M7N994</accession>
<keyword evidence="1" id="KW-1133">Transmembrane helix</keyword>
<dbReference type="RefSeq" id="XP_030833065.1">
    <property type="nucleotide sequence ID" value="XM_030977205.1"/>
</dbReference>
<feature type="transmembrane region" description="Helical" evidence="1">
    <location>
        <begin position="6"/>
        <end position="28"/>
    </location>
</feature>
<dbReference type="InterPro" id="IPR013879">
    <property type="entry name" value="DUF1761"/>
</dbReference>
<dbReference type="OMA" id="SKSKWIM"/>
<dbReference type="EnsemblMetazoa" id="XM_030977205">
    <property type="protein sequence ID" value="XP_030833065"/>
    <property type="gene ID" value="LOC115918054"/>
</dbReference>
<keyword evidence="1" id="KW-0812">Transmembrane</keyword>
<name>A0A7M7N994_STRPU</name>
<reference evidence="2" key="2">
    <citation type="submission" date="2021-01" db="UniProtKB">
        <authorList>
            <consortium name="EnsemblMetazoa"/>
        </authorList>
    </citation>
    <scope>IDENTIFICATION</scope>
</reference>
<dbReference type="Proteomes" id="UP000007110">
    <property type="component" value="Unassembled WGS sequence"/>
</dbReference>
<dbReference type="Pfam" id="PF08570">
    <property type="entry name" value="DUF1761"/>
    <property type="match status" value="1"/>
</dbReference>
<dbReference type="KEGG" id="spu:115918054"/>
<dbReference type="InParanoid" id="A0A7M7N994"/>